<evidence type="ECO:0000259" key="6">
    <source>
        <dbReference type="PROSITE" id="PS50268"/>
    </source>
</evidence>
<dbReference type="GO" id="GO:0008013">
    <property type="term" value="F:beta-catenin binding"/>
    <property type="evidence" value="ECO:0007669"/>
    <property type="project" value="TreeGrafter"/>
</dbReference>
<dbReference type="OrthoDB" id="573436at2"/>
<dbReference type="GO" id="GO:0016477">
    <property type="term" value="P:cell migration"/>
    <property type="evidence" value="ECO:0007669"/>
    <property type="project" value="TreeGrafter"/>
</dbReference>
<dbReference type="Pfam" id="PF00028">
    <property type="entry name" value="Cadherin"/>
    <property type="match status" value="3"/>
</dbReference>
<dbReference type="SMART" id="SM00112">
    <property type="entry name" value="CA"/>
    <property type="match status" value="4"/>
</dbReference>
<keyword evidence="5" id="KW-1133">Transmembrane helix</keyword>
<dbReference type="PROSITE" id="PS50268">
    <property type="entry name" value="CADHERIN_2"/>
    <property type="match status" value="4"/>
</dbReference>
<dbReference type="InterPro" id="IPR002126">
    <property type="entry name" value="Cadherin-like_dom"/>
</dbReference>
<dbReference type="GO" id="GO:0016342">
    <property type="term" value="C:catenin complex"/>
    <property type="evidence" value="ECO:0007669"/>
    <property type="project" value="TreeGrafter"/>
</dbReference>
<feature type="domain" description="Cadherin" evidence="6">
    <location>
        <begin position="106"/>
        <end position="199"/>
    </location>
</feature>
<evidence type="ECO:0000256" key="4">
    <source>
        <dbReference type="ARBA" id="ARBA00023136"/>
    </source>
</evidence>
<dbReference type="Proteomes" id="UP000005317">
    <property type="component" value="Unassembled WGS sequence"/>
</dbReference>
<proteinExistence type="predicted"/>
<evidence type="ECO:0000256" key="2">
    <source>
        <dbReference type="ARBA" id="ARBA00022737"/>
    </source>
</evidence>
<dbReference type="InterPro" id="IPR039808">
    <property type="entry name" value="Cadherin"/>
</dbReference>
<feature type="domain" description="Cadherin" evidence="6">
    <location>
        <begin position="324"/>
        <end position="412"/>
    </location>
</feature>
<dbReference type="Gene3D" id="2.60.40.60">
    <property type="entry name" value="Cadherins"/>
    <property type="match status" value="4"/>
</dbReference>
<name>A0A656HJD0_THINJ</name>
<dbReference type="GO" id="GO:0045296">
    <property type="term" value="F:cadherin binding"/>
    <property type="evidence" value="ECO:0007669"/>
    <property type="project" value="TreeGrafter"/>
</dbReference>
<dbReference type="SMR" id="A0A656HJD0"/>
<evidence type="ECO:0000256" key="1">
    <source>
        <dbReference type="ARBA" id="ARBA00004370"/>
    </source>
</evidence>
<evidence type="ECO:0000313" key="7">
    <source>
        <dbReference type="EMBL" id="EIJ36557.1"/>
    </source>
</evidence>
<dbReference type="InterPro" id="IPR015919">
    <property type="entry name" value="Cadherin-like_sf"/>
</dbReference>
<evidence type="ECO:0000256" key="3">
    <source>
        <dbReference type="ARBA" id="ARBA00022837"/>
    </source>
</evidence>
<evidence type="ECO:0000313" key="8">
    <source>
        <dbReference type="Proteomes" id="UP000005317"/>
    </source>
</evidence>
<protein>
    <submittedName>
        <fullName evidence="7">Cadherin</fullName>
    </submittedName>
</protein>
<keyword evidence="2" id="KW-0677">Repeat</keyword>
<dbReference type="PANTHER" id="PTHR24027">
    <property type="entry name" value="CADHERIN-23"/>
    <property type="match status" value="1"/>
</dbReference>
<gene>
    <name evidence="7" type="ORF">Thini_4060</name>
</gene>
<dbReference type="GO" id="GO:0005509">
    <property type="term" value="F:calcium ion binding"/>
    <property type="evidence" value="ECO:0007669"/>
    <property type="project" value="InterPro"/>
</dbReference>
<dbReference type="GO" id="GO:0007156">
    <property type="term" value="P:homophilic cell adhesion via plasma membrane adhesion molecules"/>
    <property type="evidence" value="ECO:0007669"/>
    <property type="project" value="InterPro"/>
</dbReference>
<sequence length="772" mass="81342">MNRLPLVVKYLYEYFLQSNFIFKIICIYIFLSSSVFSQSINYQYDSLERLSKIIYEGYATIEYAYDASGNRIQKAVTYIVDNGVPVITSNGGGDTAALTANENQVVTTTVIASDADGDMLSYSISGGVDAALFTINNETGELVFVDKPNFEHPLDAAGGTSADGDNIYEVDVTVADGKGGVDTQMLAITVANSNDAPVITSNGGGTTTTVHVAEEQTAVATVTATDEDSADTQHYTITGGTDGQLFKIDQLTGVLGFIAVPDYENPADTDHNNQYVVEVTVDDGKGGYDVQTLTVIVDNTNDAPVITSNGGGNSVHLSLPENRTAVTTVAAADEDADALTFSIAGGEDAHRFTIDPVSGDLSFITAPDRENPTDANGDNTYLLTVMVKDGNGGSDTQMLEIEVSNANEAPEITSNGADATAELSMEEGILPVTTVTGTDPDNDTLTYSISGGADSGLFSIGPATGVLSFTTAPDFGKPTDSNKDNVYEVEVAVTDGSGQQDTQTLSITITGGHKVVLNVRAFLQGAYNSGTGLMADKLRSLGILPVNQPYAPVPTSYAGTETLNLDLALVEGDNAIVDWMLVDLRDATNPKTTLKTKAVMVQRDGDLVDAQTGSTDLTFADTVAGNYYVSVRHRNHLGVMTATALPLGGLASMVDFTQTATPTYGSHARFEAGGTALLWAGDANQTQQIIAQGQFNDISLILGNVLIKDGKNLDASSNYRLRGYEATDINMDGITLYAGPGNDVNLLLGNVLLHPANTSFAANFILHGTLPK</sequence>
<keyword evidence="4 5" id="KW-0472">Membrane</keyword>
<dbReference type="Pfam" id="PF17963">
    <property type="entry name" value="Big_9"/>
    <property type="match status" value="1"/>
</dbReference>
<dbReference type="EMBL" id="JH651384">
    <property type="protein sequence ID" value="EIJ36557.1"/>
    <property type="molecule type" value="Genomic_DNA"/>
</dbReference>
<keyword evidence="5" id="KW-0812">Transmembrane</keyword>
<feature type="transmembrane region" description="Helical" evidence="5">
    <location>
        <begin position="12"/>
        <end position="31"/>
    </location>
</feature>
<dbReference type="PANTHER" id="PTHR24027:SF438">
    <property type="entry name" value="CADHERIN 23"/>
    <property type="match status" value="1"/>
</dbReference>
<evidence type="ECO:0000256" key="5">
    <source>
        <dbReference type="SAM" id="Phobius"/>
    </source>
</evidence>
<dbReference type="CDD" id="cd11304">
    <property type="entry name" value="Cadherin_repeat"/>
    <property type="match status" value="4"/>
</dbReference>
<keyword evidence="8" id="KW-1185">Reference proteome</keyword>
<accession>A0A656HJD0</accession>
<reference evidence="8" key="1">
    <citation type="journal article" date="2011" name="Stand. Genomic Sci.">
        <title>Genome sequence of the filamentous, gliding Thiothrix nivea neotype strain (JP2(T)).</title>
        <authorList>
            <person name="Lapidus A."/>
            <person name="Nolan M."/>
            <person name="Lucas S."/>
            <person name="Glavina Del Rio T."/>
            <person name="Tice H."/>
            <person name="Cheng J.F."/>
            <person name="Tapia R."/>
            <person name="Han C."/>
            <person name="Goodwin L."/>
            <person name="Pitluck S."/>
            <person name="Liolios K."/>
            <person name="Pagani I."/>
            <person name="Ivanova N."/>
            <person name="Huntemann M."/>
            <person name="Mavromatis K."/>
            <person name="Mikhailova N."/>
            <person name="Pati A."/>
            <person name="Chen A."/>
            <person name="Palaniappan K."/>
            <person name="Land M."/>
            <person name="Brambilla E.M."/>
            <person name="Rohde M."/>
            <person name="Abt B."/>
            <person name="Verbarg S."/>
            <person name="Goker M."/>
            <person name="Bristow J."/>
            <person name="Eisen J.A."/>
            <person name="Markowitz V."/>
            <person name="Hugenholtz P."/>
            <person name="Kyrpides N.C."/>
            <person name="Klenk H.P."/>
            <person name="Woyke T."/>
        </authorList>
    </citation>
    <scope>NUCLEOTIDE SEQUENCE [LARGE SCALE GENOMIC DNA]</scope>
    <source>
        <strain evidence="8">ATCC 35100 / DSM 5205 / JP2</strain>
    </source>
</reference>
<dbReference type="SUPFAM" id="SSF49313">
    <property type="entry name" value="Cadherin-like"/>
    <property type="match status" value="4"/>
</dbReference>
<keyword evidence="3" id="KW-0106">Calcium</keyword>
<dbReference type="AlphaFoldDB" id="A0A656HJD0"/>
<comment type="subcellular location">
    <subcellularLocation>
        <location evidence="1">Membrane</location>
    </subcellularLocation>
</comment>
<organism evidence="7 8">
    <name type="scientific">Thiothrix nivea (strain ATCC 35100 / DSM 5205 / JP2)</name>
    <dbReference type="NCBI Taxonomy" id="870187"/>
    <lineage>
        <taxon>Bacteria</taxon>
        <taxon>Pseudomonadati</taxon>
        <taxon>Pseudomonadota</taxon>
        <taxon>Gammaproteobacteria</taxon>
        <taxon>Thiotrichales</taxon>
        <taxon>Thiotrichaceae</taxon>
        <taxon>Thiothrix</taxon>
    </lineage>
</organism>
<feature type="domain" description="Cadherin" evidence="6">
    <location>
        <begin position="417"/>
        <end position="522"/>
    </location>
</feature>
<feature type="domain" description="Cadherin" evidence="6">
    <location>
        <begin position="217"/>
        <end position="306"/>
    </location>
</feature>